<dbReference type="InterPro" id="IPR006108">
    <property type="entry name" value="3HC_DH_C"/>
</dbReference>
<organism evidence="15 16">
    <name type="scientific">Paracoccus jeotgali</name>
    <dbReference type="NCBI Taxonomy" id="2065379"/>
    <lineage>
        <taxon>Bacteria</taxon>
        <taxon>Pseudomonadati</taxon>
        <taxon>Pseudomonadota</taxon>
        <taxon>Alphaproteobacteria</taxon>
        <taxon>Rhodobacterales</taxon>
        <taxon>Paracoccaceae</taxon>
        <taxon>Paracoccus</taxon>
    </lineage>
</organism>
<dbReference type="Pfam" id="PF02737">
    <property type="entry name" value="3HCDH_N"/>
    <property type="match status" value="1"/>
</dbReference>
<keyword evidence="10" id="KW-0456">Lyase</keyword>
<keyword evidence="7" id="KW-0443">Lipid metabolism</keyword>
<evidence type="ECO:0000256" key="8">
    <source>
        <dbReference type="ARBA" id="ARBA00023140"/>
    </source>
</evidence>
<evidence type="ECO:0000256" key="10">
    <source>
        <dbReference type="ARBA" id="ARBA00023239"/>
    </source>
</evidence>
<comment type="catalytic activity">
    <reaction evidence="12">
        <text>a (3S)-3-hydroxyacyl-CoA + NAD(+) = a 3-oxoacyl-CoA + NADH + H(+)</text>
        <dbReference type="Rhea" id="RHEA:22432"/>
        <dbReference type="ChEBI" id="CHEBI:15378"/>
        <dbReference type="ChEBI" id="CHEBI:57318"/>
        <dbReference type="ChEBI" id="CHEBI:57540"/>
        <dbReference type="ChEBI" id="CHEBI:57945"/>
        <dbReference type="ChEBI" id="CHEBI:90726"/>
        <dbReference type="EC" id="1.1.1.35"/>
    </reaction>
</comment>
<keyword evidence="5" id="KW-0560">Oxidoreductase</keyword>
<evidence type="ECO:0000256" key="3">
    <source>
        <dbReference type="ARBA" id="ARBA00022832"/>
    </source>
</evidence>
<dbReference type="Proteomes" id="UP000234882">
    <property type="component" value="Chromosome"/>
</dbReference>
<reference evidence="16" key="1">
    <citation type="submission" date="2017-12" db="EMBL/GenBank/DDBJ databases">
        <title>Genomic analysis of Paracoccus sp. CBA4604.</title>
        <authorList>
            <person name="Roh S.W."/>
            <person name="Kim J.Y."/>
            <person name="Kim J.S."/>
        </authorList>
    </citation>
    <scope>NUCLEOTIDE SEQUENCE [LARGE SCALE GENOMIC DNA]</scope>
    <source>
        <strain evidence="16">CBA4604</strain>
    </source>
</reference>
<dbReference type="InterPro" id="IPR001753">
    <property type="entry name" value="Enoyl-CoA_hydra/iso"/>
</dbReference>
<dbReference type="InterPro" id="IPR006176">
    <property type="entry name" value="3-OHacyl-CoA_DH_NAD-bd"/>
</dbReference>
<dbReference type="OrthoDB" id="9771883at2"/>
<dbReference type="RefSeq" id="WP_101500075.1">
    <property type="nucleotide sequence ID" value="NZ_CP025583.1"/>
</dbReference>
<gene>
    <name evidence="15" type="ORF">CYR75_10955</name>
</gene>
<dbReference type="CDD" id="cd06558">
    <property type="entry name" value="crotonase-like"/>
    <property type="match status" value="1"/>
</dbReference>
<accession>A0A2K9MGJ5</accession>
<dbReference type="SUPFAM" id="SSF52096">
    <property type="entry name" value="ClpP/crotonase"/>
    <property type="match status" value="1"/>
</dbReference>
<dbReference type="Gene3D" id="1.10.1040.50">
    <property type="match status" value="1"/>
</dbReference>
<dbReference type="GO" id="GO:0006635">
    <property type="term" value="P:fatty acid beta-oxidation"/>
    <property type="evidence" value="ECO:0007669"/>
    <property type="project" value="UniProtKB-UniPathway"/>
</dbReference>
<feature type="domain" description="3-hydroxyacyl-CoA dehydrogenase NAD binding" evidence="14">
    <location>
        <begin position="289"/>
        <end position="466"/>
    </location>
</feature>
<evidence type="ECO:0000256" key="6">
    <source>
        <dbReference type="ARBA" id="ARBA00023027"/>
    </source>
</evidence>
<dbReference type="UniPathway" id="UPA00659"/>
<dbReference type="FunFam" id="1.10.1040.50:FF:000006">
    <property type="entry name" value="Peroxisomal bifunctional enzyme"/>
    <property type="match status" value="1"/>
</dbReference>
<dbReference type="Gene3D" id="3.40.50.720">
    <property type="entry name" value="NAD(P)-binding Rossmann-like Domain"/>
    <property type="match status" value="1"/>
</dbReference>
<dbReference type="PANTHER" id="PTHR23309">
    <property type="entry name" value="3-HYDROXYACYL-COA DEHYROGENASE"/>
    <property type="match status" value="1"/>
</dbReference>
<dbReference type="InterPro" id="IPR036291">
    <property type="entry name" value="NAD(P)-bd_dom_sf"/>
</dbReference>
<dbReference type="KEGG" id="paru:CYR75_10955"/>
<evidence type="ECO:0000256" key="2">
    <source>
        <dbReference type="ARBA" id="ARBA00005005"/>
    </source>
</evidence>
<dbReference type="GO" id="GO:0016853">
    <property type="term" value="F:isomerase activity"/>
    <property type="evidence" value="ECO:0007669"/>
    <property type="project" value="UniProtKB-KW"/>
</dbReference>
<protein>
    <submittedName>
        <fullName evidence="15">Enoyl-CoA hydratase</fullName>
    </submittedName>
</protein>
<keyword evidence="6" id="KW-0520">NAD</keyword>
<dbReference type="Pfam" id="PF00725">
    <property type="entry name" value="3HCDH"/>
    <property type="match status" value="2"/>
</dbReference>
<dbReference type="Pfam" id="PF00378">
    <property type="entry name" value="ECH_1"/>
    <property type="match status" value="1"/>
</dbReference>
<feature type="domain" description="3-hydroxyacyl-CoA dehydrogenase C-terminal" evidence="13">
    <location>
        <begin position="601"/>
        <end position="685"/>
    </location>
</feature>
<sequence length="692" mass="73964">MSDPVKAEIRDRALILTIDNPPVNVISQAVRSALLDACAKARADLEAGRIDRVVLTGAGRAFVAGADAREFDGPALEPHLPEVLDALSDLPAIAAINGAALGGGYEIALACRYRIAAPDAVLGLPEVTLGVVPGAGGTQRLPRLIGLERALPLISTGRTLKGRQALAEGMVDAVADDPLAEALALDLSRLHPAIADMPAPAPAAEAAQAARDHAARRLRGQIAPLRAIELVEAAAELPLAEGLSRERQTFLELRQGAQARALRHVFFAERGAGASPALKRVEPAPVDHVLVVGGGTMGAGIAYALNSAGLRVTLLENDTDAETRARANLGKLFDEAVSRGKLSQAESDRRQSDTLAFLNGPDAALPQVDMAIEAVFEDLQVKRTLFERLGKSLPEDTILATNTSYLDVNRIAEVVPNPQRFLGLHFFAPAHLMKLVEVIRASETSAQTLATTFALTRRLGKIAVEAGVCDGFIGNRILTRYRQTADVTLLEGALPAQVDAAMVDFGMAMGPYATQDLSGLDIAYANRKRKRDAGEAIRGRYIPVADRMVEDLNRLGRKTKAGWYDYVDGKPVASSVVDDEVRRASTEAGVTRRAFAPDEISRRLALSMIAEGADIVAEGIANRPADVDLVMIHGYGFPRWRGGPMKLADEWGLPELLREFEELAASDPQSWTVPALIRQLAKEGRSFADLNG</sequence>
<feature type="domain" description="3-hydroxyacyl-CoA dehydrogenase C-terminal" evidence="13">
    <location>
        <begin position="471"/>
        <end position="566"/>
    </location>
</feature>
<evidence type="ECO:0000256" key="4">
    <source>
        <dbReference type="ARBA" id="ARBA00022963"/>
    </source>
</evidence>
<dbReference type="InterPro" id="IPR029045">
    <property type="entry name" value="ClpP/crotonase-like_dom_sf"/>
</dbReference>
<keyword evidence="3" id="KW-0276">Fatty acid metabolism</keyword>
<dbReference type="SUPFAM" id="SSF51735">
    <property type="entry name" value="NAD(P)-binding Rossmann-fold domains"/>
    <property type="match status" value="1"/>
</dbReference>
<dbReference type="EMBL" id="CP025583">
    <property type="protein sequence ID" value="AUM74730.1"/>
    <property type="molecule type" value="Genomic_DNA"/>
</dbReference>
<evidence type="ECO:0000259" key="14">
    <source>
        <dbReference type="Pfam" id="PF02737"/>
    </source>
</evidence>
<name>A0A2K9MGJ5_9RHOB</name>
<dbReference type="AlphaFoldDB" id="A0A2K9MGJ5"/>
<proteinExistence type="predicted"/>
<evidence type="ECO:0000256" key="1">
    <source>
        <dbReference type="ARBA" id="ARBA00004275"/>
    </source>
</evidence>
<comment type="pathway">
    <text evidence="2">Lipid metabolism; fatty acid beta-oxidation.</text>
</comment>
<comment type="subcellular location">
    <subcellularLocation>
        <location evidence="1">Peroxisome</location>
    </subcellularLocation>
</comment>
<dbReference type="InterPro" id="IPR008927">
    <property type="entry name" value="6-PGluconate_DH-like_C_sf"/>
</dbReference>
<dbReference type="GO" id="GO:0003857">
    <property type="term" value="F:(3S)-3-hydroxyacyl-CoA dehydrogenase (NAD+) activity"/>
    <property type="evidence" value="ECO:0007669"/>
    <property type="project" value="UniProtKB-EC"/>
</dbReference>
<evidence type="ECO:0000256" key="12">
    <source>
        <dbReference type="ARBA" id="ARBA00049556"/>
    </source>
</evidence>
<dbReference type="FunFam" id="3.40.50.720:FF:000009">
    <property type="entry name" value="Fatty oxidation complex, alpha subunit"/>
    <property type="match status" value="1"/>
</dbReference>
<evidence type="ECO:0000313" key="16">
    <source>
        <dbReference type="Proteomes" id="UP000234882"/>
    </source>
</evidence>
<dbReference type="PANTHER" id="PTHR23309:SF51">
    <property type="entry name" value="3-HYDROXYACYL-COA DEHYDROGENASE-RELATED"/>
    <property type="match status" value="1"/>
</dbReference>
<keyword evidence="4" id="KW-0442">Lipid degradation</keyword>
<evidence type="ECO:0000256" key="7">
    <source>
        <dbReference type="ARBA" id="ARBA00023098"/>
    </source>
</evidence>
<evidence type="ECO:0000259" key="13">
    <source>
        <dbReference type="Pfam" id="PF00725"/>
    </source>
</evidence>
<keyword evidence="8" id="KW-0576">Peroxisome</keyword>
<evidence type="ECO:0000256" key="9">
    <source>
        <dbReference type="ARBA" id="ARBA00023235"/>
    </source>
</evidence>
<dbReference type="GO" id="GO:0070403">
    <property type="term" value="F:NAD+ binding"/>
    <property type="evidence" value="ECO:0007669"/>
    <property type="project" value="InterPro"/>
</dbReference>
<evidence type="ECO:0000313" key="15">
    <source>
        <dbReference type="EMBL" id="AUM74730.1"/>
    </source>
</evidence>
<dbReference type="Gene3D" id="3.90.226.10">
    <property type="entry name" value="2-enoyl-CoA Hydratase, Chain A, domain 1"/>
    <property type="match status" value="1"/>
</dbReference>
<evidence type="ECO:0000256" key="5">
    <source>
        <dbReference type="ARBA" id="ARBA00023002"/>
    </source>
</evidence>
<keyword evidence="16" id="KW-1185">Reference proteome</keyword>
<keyword evidence="11" id="KW-0511">Multifunctional enzyme</keyword>
<dbReference type="GO" id="GO:0004300">
    <property type="term" value="F:enoyl-CoA hydratase activity"/>
    <property type="evidence" value="ECO:0007669"/>
    <property type="project" value="UniProtKB-ARBA"/>
</dbReference>
<keyword evidence="9" id="KW-0413">Isomerase</keyword>
<evidence type="ECO:0000256" key="11">
    <source>
        <dbReference type="ARBA" id="ARBA00023268"/>
    </source>
</evidence>
<dbReference type="SUPFAM" id="SSF48179">
    <property type="entry name" value="6-phosphogluconate dehydrogenase C-terminal domain-like"/>
    <property type="match status" value="2"/>
</dbReference>